<dbReference type="SUPFAM" id="SSF103473">
    <property type="entry name" value="MFS general substrate transporter"/>
    <property type="match status" value="1"/>
</dbReference>
<keyword evidence="1" id="KW-0812">Transmembrane</keyword>
<dbReference type="GO" id="GO:0008643">
    <property type="term" value="P:carbohydrate transport"/>
    <property type="evidence" value="ECO:0007669"/>
    <property type="project" value="InterPro"/>
</dbReference>
<dbReference type="Gene3D" id="1.20.1250.20">
    <property type="entry name" value="MFS general substrate transporter like domains"/>
    <property type="match status" value="2"/>
</dbReference>
<proteinExistence type="predicted"/>
<feature type="transmembrane region" description="Helical" evidence="1">
    <location>
        <begin position="370"/>
        <end position="392"/>
    </location>
</feature>
<dbReference type="RefSeq" id="WP_117416563.1">
    <property type="nucleotide sequence ID" value="NZ_QOHO01000024.1"/>
</dbReference>
<dbReference type="InterPro" id="IPR036259">
    <property type="entry name" value="MFS_trans_sf"/>
</dbReference>
<dbReference type="NCBIfam" id="TIGR00792">
    <property type="entry name" value="gph"/>
    <property type="match status" value="1"/>
</dbReference>
<feature type="transmembrane region" description="Helical" evidence="1">
    <location>
        <begin position="81"/>
        <end position="100"/>
    </location>
</feature>
<dbReference type="GO" id="GO:0005886">
    <property type="term" value="C:plasma membrane"/>
    <property type="evidence" value="ECO:0007669"/>
    <property type="project" value="TreeGrafter"/>
</dbReference>
<dbReference type="PANTHER" id="PTHR11328:SF24">
    <property type="entry name" value="MAJOR FACILITATOR SUPERFAMILY (MFS) PROFILE DOMAIN-CONTAINING PROTEIN"/>
    <property type="match status" value="1"/>
</dbReference>
<evidence type="ECO:0000313" key="3">
    <source>
        <dbReference type="Proteomes" id="UP000260680"/>
    </source>
</evidence>
<dbReference type="OrthoDB" id="9764596at2"/>
<feature type="transmembrane region" description="Helical" evidence="1">
    <location>
        <begin position="323"/>
        <end position="349"/>
    </location>
</feature>
<feature type="transmembrane region" description="Helical" evidence="1">
    <location>
        <begin position="155"/>
        <end position="176"/>
    </location>
</feature>
<feature type="transmembrane region" description="Helical" evidence="1">
    <location>
        <begin position="298"/>
        <end position="317"/>
    </location>
</feature>
<feature type="transmembrane region" description="Helical" evidence="1">
    <location>
        <begin position="412"/>
        <end position="430"/>
    </location>
</feature>
<feature type="transmembrane region" description="Helical" evidence="1">
    <location>
        <begin position="35"/>
        <end position="60"/>
    </location>
</feature>
<feature type="transmembrane region" description="Helical" evidence="1">
    <location>
        <begin position="265"/>
        <end position="286"/>
    </location>
</feature>
<dbReference type="AlphaFoldDB" id="A0A3E2NEW3"/>
<accession>A0A3E2NEW3</accession>
<evidence type="ECO:0000313" key="2">
    <source>
        <dbReference type="EMBL" id="RFZ79421.1"/>
    </source>
</evidence>
<dbReference type="InterPro" id="IPR039672">
    <property type="entry name" value="MFS_2"/>
</dbReference>
<keyword evidence="1" id="KW-0472">Membrane</keyword>
<gene>
    <name evidence="2" type="ORF">DS742_08480</name>
</gene>
<dbReference type="GO" id="GO:0006814">
    <property type="term" value="P:sodium ion transport"/>
    <property type="evidence" value="ECO:0007669"/>
    <property type="project" value="InterPro"/>
</dbReference>
<feature type="transmembrane region" description="Helical" evidence="1">
    <location>
        <begin position="188"/>
        <end position="206"/>
    </location>
</feature>
<name>A0A3E2NEW3_9FIRM</name>
<feature type="transmembrane region" description="Helical" evidence="1">
    <location>
        <begin position="112"/>
        <end position="135"/>
    </location>
</feature>
<sequence length="453" mass="50001">MGTNKNEIRPVQIGVYGLGNFASQLSWTMVSSYLILFYTDVFGLATGAVAILMLVAKIWDGMNDPMMGAIMERTSTRWGRFRPYIFIGAPLLVVFTILTFTVPGFGEKGKLIYAYITYIGLGMSYTVLNVPYTALPAVMTNEPKSINRLYAAQMVGMTTGMIILNLCTLPLVKFLGGGLQAAGYQKTATLYALISLPIFWFVAYFCKENITVRKEDQVPVKETVKAILKNRNLMLTIAYTIISMAGLFGRIGVAVYFYIYCVQDYRFITLFMMMQMIVGTIIMPISPKVMEKIGKRNTCILAMLLQSVSMALMFFGPYKNIPYLFLCHIIYGLGYVAGPCGSAMIIDSIDEYDIRNQVRSDGTAFAMNGLGTKVAAAIGSALGIAIIGWFGYAAGQDPTPGVQNGINIAANLVPMLFFLLSIIPLAMYNLSDDKMEGIRKAIYERNMAKQKAD</sequence>
<keyword evidence="1" id="KW-1133">Transmembrane helix</keyword>
<protein>
    <submittedName>
        <fullName evidence="2">MFS transporter</fullName>
    </submittedName>
</protein>
<organism evidence="2 3">
    <name type="scientific">Lacrimispora amygdalina</name>
    <dbReference type="NCBI Taxonomy" id="253257"/>
    <lineage>
        <taxon>Bacteria</taxon>
        <taxon>Bacillati</taxon>
        <taxon>Bacillota</taxon>
        <taxon>Clostridia</taxon>
        <taxon>Lachnospirales</taxon>
        <taxon>Lachnospiraceae</taxon>
        <taxon>Lacrimispora</taxon>
    </lineage>
</organism>
<dbReference type="Proteomes" id="UP000260680">
    <property type="component" value="Unassembled WGS sequence"/>
</dbReference>
<dbReference type="CDD" id="cd17332">
    <property type="entry name" value="MFS_MelB_like"/>
    <property type="match status" value="1"/>
</dbReference>
<dbReference type="GO" id="GO:0015293">
    <property type="term" value="F:symporter activity"/>
    <property type="evidence" value="ECO:0007669"/>
    <property type="project" value="InterPro"/>
</dbReference>
<reference evidence="2 3" key="1">
    <citation type="submission" date="2018-07" db="EMBL/GenBank/DDBJ databases">
        <title>New species, Clostridium PI-S10-A1B.</title>
        <authorList>
            <person name="Krishna G."/>
            <person name="Summeta K."/>
            <person name="Shikha S."/>
            <person name="Prabhu P.B."/>
            <person name="Suresh K."/>
        </authorList>
    </citation>
    <scope>NUCLEOTIDE SEQUENCE [LARGE SCALE GENOMIC DNA]</scope>
    <source>
        <strain evidence="2 3">PI-S10-A1B</strain>
    </source>
</reference>
<dbReference type="EMBL" id="QOHO01000024">
    <property type="protein sequence ID" value="RFZ79421.1"/>
    <property type="molecule type" value="Genomic_DNA"/>
</dbReference>
<dbReference type="InterPro" id="IPR001927">
    <property type="entry name" value="Na/Gal_symport"/>
</dbReference>
<dbReference type="PANTHER" id="PTHR11328">
    <property type="entry name" value="MAJOR FACILITATOR SUPERFAMILY DOMAIN-CONTAINING PROTEIN"/>
    <property type="match status" value="1"/>
</dbReference>
<comment type="caution">
    <text evidence="2">The sequence shown here is derived from an EMBL/GenBank/DDBJ whole genome shotgun (WGS) entry which is preliminary data.</text>
</comment>
<feature type="transmembrane region" description="Helical" evidence="1">
    <location>
        <begin position="233"/>
        <end position="259"/>
    </location>
</feature>
<evidence type="ECO:0000256" key="1">
    <source>
        <dbReference type="SAM" id="Phobius"/>
    </source>
</evidence>
<dbReference type="Pfam" id="PF13347">
    <property type="entry name" value="MFS_2"/>
    <property type="match status" value="1"/>
</dbReference>